<evidence type="ECO:0000256" key="1">
    <source>
        <dbReference type="ARBA" id="ARBA00022741"/>
    </source>
</evidence>
<evidence type="ECO:0000313" key="4">
    <source>
        <dbReference type="Proteomes" id="UP000092993"/>
    </source>
</evidence>
<organism evidence="3 4">
    <name type="scientific">Grifola frondosa</name>
    <name type="common">Maitake</name>
    <name type="synonym">Polyporus frondosus</name>
    <dbReference type="NCBI Taxonomy" id="5627"/>
    <lineage>
        <taxon>Eukaryota</taxon>
        <taxon>Fungi</taxon>
        <taxon>Dikarya</taxon>
        <taxon>Basidiomycota</taxon>
        <taxon>Agaricomycotina</taxon>
        <taxon>Agaricomycetes</taxon>
        <taxon>Polyporales</taxon>
        <taxon>Grifolaceae</taxon>
        <taxon>Grifola</taxon>
    </lineage>
</organism>
<dbReference type="Pfam" id="PF04548">
    <property type="entry name" value="AIG1"/>
    <property type="match status" value="1"/>
</dbReference>
<feature type="domain" description="AIG1-type G" evidence="2">
    <location>
        <begin position="1"/>
        <end position="122"/>
    </location>
</feature>
<comment type="caution">
    <text evidence="3">The sequence shown here is derived from an EMBL/GenBank/DDBJ whole genome shotgun (WGS) entry which is preliminary data.</text>
</comment>
<dbReference type="GO" id="GO:0005525">
    <property type="term" value="F:GTP binding"/>
    <property type="evidence" value="ECO:0007669"/>
    <property type="project" value="InterPro"/>
</dbReference>
<keyword evidence="4" id="KW-1185">Reference proteome</keyword>
<dbReference type="Proteomes" id="UP000092993">
    <property type="component" value="Unassembled WGS sequence"/>
</dbReference>
<dbReference type="SUPFAM" id="SSF52540">
    <property type="entry name" value="P-loop containing nucleoside triphosphate hydrolases"/>
    <property type="match status" value="1"/>
</dbReference>
<name>A0A1C7LQU8_GRIFR</name>
<protein>
    <recommendedName>
        <fullName evidence="2">AIG1-type G domain-containing protein</fullName>
    </recommendedName>
</protein>
<gene>
    <name evidence="3" type="ORF">A0H81_13768</name>
</gene>
<reference evidence="3 4" key="1">
    <citation type="submission" date="2016-03" db="EMBL/GenBank/DDBJ databases">
        <title>Whole genome sequencing of Grifola frondosa 9006-11.</title>
        <authorList>
            <person name="Min B."/>
            <person name="Park H."/>
            <person name="Kim J.-G."/>
            <person name="Cho H."/>
            <person name="Oh Y.-L."/>
            <person name="Kong W.-S."/>
            <person name="Choi I.-G."/>
        </authorList>
    </citation>
    <scope>NUCLEOTIDE SEQUENCE [LARGE SCALE GENOMIC DNA]</scope>
    <source>
        <strain evidence="3 4">9006-11</strain>
    </source>
</reference>
<sequence>MGPTGSGKTTFINLISKSALQVGDSLESCTEEVDLATECEVSGRKVHLIDTPGFDDTEKTQADVLVDIASYLEHSYETGRLLTGITYTHRISDRRMNGIARESFRLFRTICGDSAMKNVVIVTNMWGDVAQAQGEARERELATRSTFFQAALDRGARMLRHCNTVDSAHAIVGQMLGNVPEPLKMQHEMVDQHMGIMSTEGKRRVSEEI</sequence>
<accession>A0A1C7LQU8</accession>
<dbReference type="CDD" id="cd00882">
    <property type="entry name" value="Ras_like_GTPase"/>
    <property type="match status" value="1"/>
</dbReference>
<evidence type="ECO:0000313" key="3">
    <source>
        <dbReference type="EMBL" id="OBZ66269.1"/>
    </source>
</evidence>
<dbReference type="InterPro" id="IPR027417">
    <property type="entry name" value="P-loop_NTPase"/>
</dbReference>
<dbReference type="OMA" id="DLATECE"/>
<dbReference type="OrthoDB" id="8954335at2759"/>
<dbReference type="AlphaFoldDB" id="A0A1C7LQU8"/>
<dbReference type="Gene3D" id="3.40.50.300">
    <property type="entry name" value="P-loop containing nucleotide triphosphate hydrolases"/>
    <property type="match status" value="1"/>
</dbReference>
<dbReference type="EMBL" id="LUGG01000032">
    <property type="protein sequence ID" value="OBZ66269.1"/>
    <property type="molecule type" value="Genomic_DNA"/>
</dbReference>
<proteinExistence type="predicted"/>
<evidence type="ECO:0000259" key="2">
    <source>
        <dbReference type="Pfam" id="PF04548"/>
    </source>
</evidence>
<keyword evidence="1" id="KW-0547">Nucleotide-binding</keyword>
<dbReference type="InterPro" id="IPR006703">
    <property type="entry name" value="G_AIG1"/>
</dbReference>